<dbReference type="OrthoDB" id="5971719at2759"/>
<dbReference type="PANTHER" id="PTHR10460">
    <property type="entry name" value="ABL INTERACTOR FAMILY MEMBER"/>
    <property type="match status" value="1"/>
</dbReference>
<dbReference type="GO" id="GO:0010593">
    <property type="term" value="P:negative regulation of lamellipodium assembly"/>
    <property type="evidence" value="ECO:0007669"/>
    <property type="project" value="Ensembl"/>
</dbReference>
<dbReference type="GO" id="GO:0031209">
    <property type="term" value="C:SCAR complex"/>
    <property type="evidence" value="ECO:0000318"/>
    <property type="project" value="GO_Central"/>
</dbReference>
<reference evidence="8" key="2">
    <citation type="submission" date="2025-08" db="UniProtKB">
        <authorList>
            <consortium name="Ensembl"/>
        </authorList>
    </citation>
    <scope>IDENTIFICATION</scope>
    <source>
        <strain evidence="8">broiler</strain>
    </source>
</reference>
<proteinExistence type="inferred from homology"/>
<feature type="domain" description="Abl-interactor homeo-domain homologous" evidence="7">
    <location>
        <begin position="91"/>
        <end position="163"/>
    </location>
</feature>
<evidence type="ECO:0000256" key="3">
    <source>
        <dbReference type="ARBA" id="ARBA00022490"/>
    </source>
</evidence>
<dbReference type="PANTHER" id="PTHR10460:SF7">
    <property type="entry name" value="ABI GENE FAMILY MEMBER 3"/>
    <property type="match status" value="1"/>
</dbReference>
<dbReference type="Pfam" id="PF07815">
    <property type="entry name" value="Abi_HHR"/>
    <property type="match status" value="1"/>
</dbReference>
<dbReference type="GO" id="GO:0030334">
    <property type="term" value="P:regulation of cell migration"/>
    <property type="evidence" value="ECO:0000318"/>
    <property type="project" value="GO_Central"/>
</dbReference>
<comment type="similarity">
    <text evidence="2">Belongs to the ABI family.</text>
</comment>
<dbReference type="GO" id="GO:0030027">
    <property type="term" value="C:lamellipodium"/>
    <property type="evidence" value="ECO:0000318"/>
    <property type="project" value="GO_Central"/>
</dbReference>
<evidence type="ECO:0000256" key="6">
    <source>
        <dbReference type="SAM" id="MobiDB-lite"/>
    </source>
</evidence>
<evidence type="ECO:0000259" key="7">
    <source>
        <dbReference type="Pfam" id="PF07815"/>
    </source>
</evidence>
<dbReference type="Gene3D" id="6.10.140.1620">
    <property type="match status" value="1"/>
</dbReference>
<dbReference type="GO" id="GO:0001764">
    <property type="term" value="P:neuron migration"/>
    <property type="evidence" value="ECO:0000318"/>
    <property type="project" value="GO_Central"/>
</dbReference>
<dbReference type="GeneTree" id="ENSGT00940000161380"/>
<feature type="compositionally biased region" description="Polar residues" evidence="6">
    <location>
        <begin position="379"/>
        <end position="393"/>
    </location>
</feature>
<feature type="region of interest" description="Disordered" evidence="6">
    <location>
        <begin position="379"/>
        <end position="403"/>
    </location>
</feature>
<dbReference type="InterPro" id="IPR028457">
    <property type="entry name" value="ABI"/>
</dbReference>
<feature type="compositionally biased region" description="Low complexity" evidence="6">
    <location>
        <begin position="195"/>
        <end position="223"/>
    </location>
</feature>
<evidence type="ECO:0000256" key="5">
    <source>
        <dbReference type="ARBA" id="ARBA00023054"/>
    </source>
</evidence>
<protein>
    <submittedName>
        <fullName evidence="8">ABI family member 3</fullName>
    </submittedName>
</protein>
<keyword evidence="4" id="KW-0597">Phosphoprotein</keyword>
<dbReference type="Proteomes" id="UP000000539">
    <property type="component" value="Chromosome 27"/>
</dbReference>
<dbReference type="GO" id="GO:0035591">
    <property type="term" value="F:signaling adaptor activity"/>
    <property type="evidence" value="ECO:0000318"/>
    <property type="project" value="GO_Central"/>
</dbReference>
<dbReference type="GO" id="GO:0002357">
    <property type="term" value="P:defense response to tumor cell"/>
    <property type="evidence" value="ECO:0007669"/>
    <property type="project" value="Ensembl"/>
</dbReference>
<dbReference type="AlphaFoldDB" id="A0A8V0ZXU1"/>
<evidence type="ECO:0000313" key="9">
    <source>
        <dbReference type="Proteomes" id="UP000000539"/>
    </source>
</evidence>
<feature type="region of interest" description="Disordered" evidence="6">
    <location>
        <begin position="155"/>
        <end position="366"/>
    </location>
</feature>
<name>A0A8V0ZXU1_CHICK</name>
<accession>A0A8V0ZXU1</accession>
<evidence type="ECO:0000256" key="2">
    <source>
        <dbReference type="ARBA" id="ARBA00010020"/>
    </source>
</evidence>
<evidence type="ECO:0000256" key="1">
    <source>
        <dbReference type="ARBA" id="ARBA00004496"/>
    </source>
</evidence>
<evidence type="ECO:0000256" key="4">
    <source>
        <dbReference type="ARBA" id="ARBA00022553"/>
    </source>
</evidence>
<feature type="compositionally biased region" description="Pro residues" evidence="6">
    <location>
        <begin position="224"/>
        <end position="275"/>
    </location>
</feature>
<feature type="compositionally biased region" description="Pro residues" evidence="6">
    <location>
        <begin position="300"/>
        <end position="318"/>
    </location>
</feature>
<dbReference type="Ensembl" id="ENSGALT00010059743.1">
    <property type="protein sequence ID" value="ENSGALP00010036503.1"/>
    <property type="gene ID" value="ENSGALG00010024497.1"/>
</dbReference>
<keyword evidence="5" id="KW-0175">Coiled coil</keyword>
<dbReference type="InterPro" id="IPR012849">
    <property type="entry name" value="Abl-interactor_HHR_dom"/>
</dbReference>
<reference evidence="8" key="1">
    <citation type="submission" date="2020-11" db="EMBL/GenBank/DDBJ databases">
        <title>Gallus gallus (Chicken) genome, bGalGal1, GRCg7b, maternal haplotype autosomes + Z &amp; W.</title>
        <authorList>
            <person name="Warren W."/>
            <person name="Formenti G."/>
            <person name="Fedrigo O."/>
            <person name="Haase B."/>
            <person name="Mountcastle J."/>
            <person name="Balacco J."/>
            <person name="Tracey A."/>
            <person name="Schneider V."/>
            <person name="Okimoto R."/>
            <person name="Cheng H."/>
            <person name="Hawken R."/>
            <person name="Howe K."/>
            <person name="Jarvis E.D."/>
        </authorList>
    </citation>
    <scope>NUCLEOTIDE SEQUENCE [LARGE SCALE GENOMIC DNA]</scope>
    <source>
        <strain evidence="8">Broiler</strain>
    </source>
</reference>
<dbReference type="GO" id="GO:0048858">
    <property type="term" value="P:cell projection morphogenesis"/>
    <property type="evidence" value="ECO:0000318"/>
    <property type="project" value="GO_Central"/>
</dbReference>
<organism evidence="8 9">
    <name type="scientific">Gallus gallus</name>
    <name type="common">Chicken</name>
    <dbReference type="NCBI Taxonomy" id="9031"/>
    <lineage>
        <taxon>Eukaryota</taxon>
        <taxon>Metazoa</taxon>
        <taxon>Chordata</taxon>
        <taxon>Craniata</taxon>
        <taxon>Vertebrata</taxon>
        <taxon>Euteleostomi</taxon>
        <taxon>Archelosauria</taxon>
        <taxon>Archosauria</taxon>
        <taxon>Dinosauria</taxon>
        <taxon>Saurischia</taxon>
        <taxon>Theropoda</taxon>
        <taxon>Coelurosauria</taxon>
        <taxon>Aves</taxon>
        <taxon>Neognathae</taxon>
        <taxon>Galloanserae</taxon>
        <taxon>Galliformes</taxon>
        <taxon>Phasianidae</taxon>
        <taxon>Phasianinae</taxon>
        <taxon>Gallus</taxon>
    </lineage>
</organism>
<feature type="compositionally biased region" description="Polar residues" evidence="6">
    <location>
        <begin position="172"/>
        <end position="181"/>
    </location>
</feature>
<sequence length="403" mass="42230">MAEPLQPCDVPTARQGLRDNHDNLQRVAEYCESNYLQASDKRKALEETMAFSTQSLASVAYQVSSLATTFLQLLDLQAAELQKLEANVSCVAQCVDMHKEKVSRREIGSLTVSKRFPSHQKITSPPNPPSLEPYYRKPLNFSILDDIGHGIKDHSTQLSRTGTLSRKGIKIATQSTGTMGRSTRVPEPIQPPVIPEGKLSAASSLSSLTSVSSSGGAPGEGILAPPPPPPPLGPPPPPPGPPPTPAAASIPPPPPLPGDLLPPPPGDLAVPPPDFSLPVPDDLEPPLPPPPALPNFEDFTPPPPPPPPPPPAEEPPCVPQSYLDKGTAAPGSDLLGSTRFFGPDHGHSTEDVTAPLQGSAEAQPFPSCASQLSPLCSMASLSPSLHSGDSLSVHTAEGQRALL</sequence>
<comment type="subcellular location">
    <subcellularLocation>
        <location evidence="1">Cytoplasm</location>
    </subcellularLocation>
</comment>
<reference evidence="8" key="3">
    <citation type="submission" date="2025-09" db="UniProtKB">
        <authorList>
            <consortium name="Ensembl"/>
        </authorList>
    </citation>
    <scope>IDENTIFICATION</scope>
    <source>
        <strain evidence="8">broiler</strain>
    </source>
</reference>
<dbReference type="GO" id="GO:1903077">
    <property type="term" value="P:negative regulation of protein localization to plasma membrane"/>
    <property type="evidence" value="ECO:0007669"/>
    <property type="project" value="Ensembl"/>
</dbReference>
<dbReference type="GO" id="GO:0042802">
    <property type="term" value="F:identical protein binding"/>
    <property type="evidence" value="ECO:0007669"/>
    <property type="project" value="Ensembl"/>
</dbReference>
<dbReference type="GO" id="GO:2000774">
    <property type="term" value="P:positive regulation of cellular senescence"/>
    <property type="evidence" value="ECO:0007669"/>
    <property type="project" value="Ensembl"/>
</dbReference>
<evidence type="ECO:0000313" key="8">
    <source>
        <dbReference type="Ensembl" id="ENSGALP00010036503.1"/>
    </source>
</evidence>
<gene>
    <name evidence="8" type="primary">ABI3</name>
</gene>
<keyword evidence="3" id="KW-0963">Cytoplasm</keyword>
<dbReference type="GO" id="GO:0098858">
    <property type="term" value="C:actin-based cell projection"/>
    <property type="evidence" value="ECO:0000318"/>
    <property type="project" value="GO_Central"/>
</dbReference>
<dbReference type="GlyGen" id="A0A8V0ZXU1">
    <property type="glycosylation" value="1 site"/>
</dbReference>
<keyword evidence="9" id="KW-1185">Reference proteome</keyword>